<feature type="region of interest" description="Disordered" evidence="1">
    <location>
        <begin position="32"/>
        <end position="57"/>
    </location>
</feature>
<reference evidence="3" key="1">
    <citation type="submission" date="2022-11" db="UniProtKB">
        <authorList>
            <consortium name="WormBaseParasite"/>
        </authorList>
    </citation>
    <scope>IDENTIFICATION</scope>
</reference>
<dbReference type="WBParaSite" id="ACRNAN_scaffold10560.g12153.t1">
    <property type="protein sequence ID" value="ACRNAN_scaffold10560.g12153.t1"/>
    <property type="gene ID" value="ACRNAN_scaffold10560.g12153"/>
</dbReference>
<name>A0A914CHG1_9BILA</name>
<sequence>MGADRKTIKFLVDDYLDRILFTRDFNKEFRRTQTESEYEEESGEKTEKSAITTTTTRKPPFPIVENWKIIQASLEENLWYKVG</sequence>
<dbReference type="AlphaFoldDB" id="A0A914CHG1"/>
<accession>A0A914CHG1</accession>
<proteinExistence type="predicted"/>
<dbReference type="Proteomes" id="UP000887540">
    <property type="component" value="Unplaced"/>
</dbReference>
<keyword evidence="2" id="KW-1185">Reference proteome</keyword>
<evidence type="ECO:0000313" key="3">
    <source>
        <dbReference type="WBParaSite" id="ACRNAN_scaffold10560.g12153.t1"/>
    </source>
</evidence>
<organism evidence="2 3">
    <name type="scientific">Acrobeloides nanus</name>
    <dbReference type="NCBI Taxonomy" id="290746"/>
    <lineage>
        <taxon>Eukaryota</taxon>
        <taxon>Metazoa</taxon>
        <taxon>Ecdysozoa</taxon>
        <taxon>Nematoda</taxon>
        <taxon>Chromadorea</taxon>
        <taxon>Rhabditida</taxon>
        <taxon>Tylenchina</taxon>
        <taxon>Cephalobomorpha</taxon>
        <taxon>Cephaloboidea</taxon>
        <taxon>Cephalobidae</taxon>
        <taxon>Acrobeloides</taxon>
    </lineage>
</organism>
<evidence type="ECO:0000313" key="2">
    <source>
        <dbReference type="Proteomes" id="UP000887540"/>
    </source>
</evidence>
<protein>
    <submittedName>
        <fullName evidence="3">Uncharacterized protein</fullName>
    </submittedName>
</protein>
<evidence type="ECO:0000256" key="1">
    <source>
        <dbReference type="SAM" id="MobiDB-lite"/>
    </source>
</evidence>